<dbReference type="NCBIfam" id="TIGR01640">
    <property type="entry name" value="F_box_assoc_1"/>
    <property type="match status" value="1"/>
</dbReference>
<dbReference type="InterPro" id="IPR006527">
    <property type="entry name" value="F-box-assoc_dom_typ1"/>
</dbReference>
<dbReference type="InterPro" id="IPR017451">
    <property type="entry name" value="F-box-assoc_interact_dom"/>
</dbReference>
<evidence type="ECO:0000313" key="2">
    <source>
        <dbReference type="EMBL" id="KAF4364800.1"/>
    </source>
</evidence>
<dbReference type="InterPro" id="IPR001810">
    <property type="entry name" value="F-box_dom"/>
</dbReference>
<reference evidence="4 5" key="1">
    <citation type="journal article" date="2020" name="bioRxiv">
        <title>Sequence and annotation of 42 cannabis genomes reveals extensive copy number variation in cannabinoid synthesis and pathogen resistance genes.</title>
        <authorList>
            <person name="Mckernan K.J."/>
            <person name="Helbert Y."/>
            <person name="Kane L.T."/>
            <person name="Ebling H."/>
            <person name="Zhang L."/>
            <person name="Liu B."/>
            <person name="Eaton Z."/>
            <person name="Mclaughlin S."/>
            <person name="Kingan S."/>
            <person name="Baybayan P."/>
            <person name="Concepcion G."/>
            <person name="Jordan M."/>
            <person name="Riva A."/>
            <person name="Barbazuk W."/>
            <person name="Harkins T."/>
        </authorList>
    </citation>
    <scope>NUCLEOTIDE SEQUENCE [LARGE SCALE GENOMIC DNA]</scope>
    <source>
        <strain evidence="4 5">cv. Jamaican Lion 4</strain>
        <strain evidence="3">Father</strain>
        <strain evidence="2">Mother</strain>
        <tissue evidence="3">Leaf</tissue>
    </source>
</reference>
<gene>
    <name evidence="2" type="ORF">F8388_018476</name>
    <name evidence="3" type="ORF">G4B88_011824</name>
</gene>
<name>A0A7J6HE94_CANSA</name>
<dbReference type="Proteomes" id="UP000583929">
    <property type="component" value="Unassembled WGS sequence"/>
</dbReference>
<protein>
    <recommendedName>
        <fullName evidence="1">F-box domain-containing protein</fullName>
    </recommendedName>
</protein>
<dbReference type="PROSITE" id="PS50181">
    <property type="entry name" value="FBOX"/>
    <property type="match status" value="1"/>
</dbReference>
<evidence type="ECO:0000313" key="3">
    <source>
        <dbReference type="EMBL" id="KAF4392829.1"/>
    </source>
</evidence>
<evidence type="ECO:0000259" key="1">
    <source>
        <dbReference type="PROSITE" id="PS50181"/>
    </source>
</evidence>
<keyword evidence="5" id="KW-1185">Reference proteome</keyword>
<dbReference type="Pfam" id="PF12937">
    <property type="entry name" value="F-box-like"/>
    <property type="match status" value="1"/>
</dbReference>
<proteinExistence type="predicted"/>
<comment type="caution">
    <text evidence="3">The sequence shown here is derived from an EMBL/GenBank/DDBJ whole genome shotgun (WGS) entry which is preliminary data.</text>
</comment>
<dbReference type="Gene3D" id="1.20.1280.50">
    <property type="match status" value="1"/>
</dbReference>
<evidence type="ECO:0000313" key="5">
    <source>
        <dbReference type="Proteomes" id="UP000583929"/>
    </source>
</evidence>
<evidence type="ECO:0000313" key="4">
    <source>
        <dbReference type="Proteomes" id="UP000525078"/>
    </source>
</evidence>
<feature type="domain" description="F-box" evidence="1">
    <location>
        <begin position="1"/>
        <end position="52"/>
    </location>
</feature>
<accession>A0A7J6HE94</accession>
<dbReference type="PANTHER" id="PTHR31672">
    <property type="entry name" value="BNACNNG10540D PROTEIN"/>
    <property type="match status" value="1"/>
</dbReference>
<dbReference type="InterPro" id="IPR050796">
    <property type="entry name" value="SCF_F-box_component"/>
</dbReference>
<dbReference type="EMBL" id="JAATIP010000164">
    <property type="protein sequence ID" value="KAF4364800.1"/>
    <property type="molecule type" value="Genomic_DNA"/>
</dbReference>
<organism evidence="3 5">
    <name type="scientific">Cannabis sativa</name>
    <name type="common">Hemp</name>
    <name type="synonym">Marijuana</name>
    <dbReference type="NCBI Taxonomy" id="3483"/>
    <lineage>
        <taxon>Eukaryota</taxon>
        <taxon>Viridiplantae</taxon>
        <taxon>Streptophyta</taxon>
        <taxon>Embryophyta</taxon>
        <taxon>Tracheophyta</taxon>
        <taxon>Spermatophyta</taxon>
        <taxon>Magnoliopsida</taxon>
        <taxon>eudicotyledons</taxon>
        <taxon>Gunneridae</taxon>
        <taxon>Pentapetalae</taxon>
        <taxon>rosids</taxon>
        <taxon>fabids</taxon>
        <taxon>Rosales</taxon>
        <taxon>Cannabaceae</taxon>
        <taxon>Cannabis</taxon>
    </lineage>
</organism>
<dbReference type="AlphaFoldDB" id="A0A7J6HE94"/>
<dbReference type="Proteomes" id="UP000525078">
    <property type="component" value="Unassembled WGS sequence"/>
</dbReference>
<dbReference type="PANTHER" id="PTHR31672:SF13">
    <property type="entry name" value="F-BOX PROTEIN CPR30-LIKE"/>
    <property type="match status" value="1"/>
</dbReference>
<dbReference type="EMBL" id="JAATIQ010000050">
    <property type="protein sequence ID" value="KAF4392829.1"/>
    <property type="molecule type" value="Genomic_DNA"/>
</dbReference>
<dbReference type="InterPro" id="IPR036047">
    <property type="entry name" value="F-box-like_dom_sf"/>
</dbReference>
<dbReference type="Pfam" id="PF07734">
    <property type="entry name" value="FBA_1"/>
    <property type="match status" value="1"/>
</dbReference>
<dbReference type="SUPFAM" id="SSF81383">
    <property type="entry name" value="F-box domain"/>
    <property type="match status" value="1"/>
</dbReference>
<sequence>MASSINLPEELIIEIMSWLSPESLIQFKCVGKYWYKLVTFLLNDPSFVVKHLRNQNDSNNIFFSPSIAVSCLRIYDTPVYTYKELFALISVPNSNQNDSVSEDMNLPIIPGEKDMSSQTISHCNGVVCVADYYHNIILSNPAMKNSRVLPEPGLMGRFVLQGVGFGYDSRNNDYKVVRFGRDQSIYPRAEVYSLNSDSWKEIGIDSGTDYFPSLHIDTYFNGAFYWLMSGPRFMIQYFDMSDEVFRDVTLPESLQTAKSQWMSLGVWNDSVALFFCPGEKGTPVTVDIWVMNEECVNGPDSWKKGLTIGPFEGIDCPLGFCNEEEFVMRSANFREVVCYYNVRTQNLRNIKVEGLDGIGCRALSYVKSLVSVQTRNEK</sequence>